<dbReference type="EMBL" id="LXQA010150976">
    <property type="protein sequence ID" value="MCI26043.1"/>
    <property type="molecule type" value="Genomic_DNA"/>
</dbReference>
<dbReference type="AlphaFoldDB" id="A0A392QNR3"/>
<evidence type="ECO:0000313" key="2">
    <source>
        <dbReference type="Proteomes" id="UP000265520"/>
    </source>
</evidence>
<accession>A0A392QNR3</accession>
<evidence type="ECO:0000313" key="1">
    <source>
        <dbReference type="EMBL" id="MCI26043.1"/>
    </source>
</evidence>
<feature type="non-terminal residue" evidence="1">
    <location>
        <position position="61"/>
    </location>
</feature>
<protein>
    <submittedName>
        <fullName evidence="1">CLEC16A-like protein</fullName>
    </submittedName>
</protein>
<organism evidence="1 2">
    <name type="scientific">Trifolium medium</name>
    <dbReference type="NCBI Taxonomy" id="97028"/>
    <lineage>
        <taxon>Eukaryota</taxon>
        <taxon>Viridiplantae</taxon>
        <taxon>Streptophyta</taxon>
        <taxon>Embryophyta</taxon>
        <taxon>Tracheophyta</taxon>
        <taxon>Spermatophyta</taxon>
        <taxon>Magnoliopsida</taxon>
        <taxon>eudicotyledons</taxon>
        <taxon>Gunneridae</taxon>
        <taxon>Pentapetalae</taxon>
        <taxon>rosids</taxon>
        <taxon>fabids</taxon>
        <taxon>Fabales</taxon>
        <taxon>Fabaceae</taxon>
        <taxon>Papilionoideae</taxon>
        <taxon>50 kb inversion clade</taxon>
        <taxon>NPAAA clade</taxon>
        <taxon>Hologalegina</taxon>
        <taxon>IRL clade</taxon>
        <taxon>Trifolieae</taxon>
        <taxon>Trifolium</taxon>
    </lineage>
</organism>
<dbReference type="Proteomes" id="UP000265520">
    <property type="component" value="Unassembled WGS sequence"/>
</dbReference>
<name>A0A392QNR3_9FABA</name>
<reference evidence="1 2" key="1">
    <citation type="journal article" date="2018" name="Front. Plant Sci.">
        <title>Red Clover (Trifolium pratense) and Zigzag Clover (T. medium) - A Picture of Genomic Similarities and Differences.</title>
        <authorList>
            <person name="Dluhosova J."/>
            <person name="Istvanek J."/>
            <person name="Nedelnik J."/>
            <person name="Repkova J."/>
        </authorList>
    </citation>
    <scope>NUCLEOTIDE SEQUENCE [LARGE SCALE GENOMIC DNA]</scope>
    <source>
        <strain evidence="2">cv. 10/8</strain>
        <tissue evidence="1">Leaf</tissue>
    </source>
</reference>
<keyword evidence="2" id="KW-1185">Reference proteome</keyword>
<comment type="caution">
    <text evidence="1">The sequence shown here is derived from an EMBL/GenBank/DDBJ whole genome shotgun (WGS) entry which is preliminary data.</text>
</comment>
<proteinExistence type="predicted"/>
<sequence>MIVEEINILSDEVHRRLKPLLNLETAIDLSSSHLSVPEDSSNRILPKSFLFLICNFTPYSI</sequence>